<gene>
    <name evidence="2" type="ORF">TRL7639_03456</name>
</gene>
<evidence type="ECO:0000313" key="2">
    <source>
        <dbReference type="EMBL" id="SLN61993.1"/>
    </source>
</evidence>
<evidence type="ECO:0000259" key="1">
    <source>
        <dbReference type="Pfam" id="PF08818"/>
    </source>
</evidence>
<dbReference type="InterPro" id="IPR014922">
    <property type="entry name" value="YdhG-like"/>
</dbReference>
<proteinExistence type="predicted"/>
<dbReference type="Proteomes" id="UP000193077">
    <property type="component" value="Unassembled WGS sequence"/>
</dbReference>
<dbReference type="SUPFAM" id="SSF159888">
    <property type="entry name" value="YdhG-like"/>
    <property type="match status" value="1"/>
</dbReference>
<dbReference type="OrthoDB" id="328972at2"/>
<dbReference type="EMBL" id="FWFO01000003">
    <property type="protein sequence ID" value="SLN61993.1"/>
    <property type="molecule type" value="Genomic_DNA"/>
</dbReference>
<keyword evidence="3" id="KW-1185">Reference proteome</keyword>
<accession>A0A1Y5TJP6</accession>
<protein>
    <recommendedName>
        <fullName evidence="1">YdhG-like domain-containing protein</fullName>
    </recommendedName>
</protein>
<feature type="domain" description="YdhG-like" evidence="1">
    <location>
        <begin position="21"/>
        <end position="123"/>
    </location>
</feature>
<dbReference type="AlphaFoldDB" id="A0A1Y5TJP6"/>
<name>A0A1Y5TJP6_9RHOB</name>
<reference evidence="2 3" key="1">
    <citation type="submission" date="2017-03" db="EMBL/GenBank/DDBJ databases">
        <authorList>
            <person name="Afonso C.L."/>
            <person name="Miller P.J."/>
            <person name="Scott M.A."/>
            <person name="Spackman E."/>
            <person name="Goraichik I."/>
            <person name="Dimitrov K.M."/>
            <person name="Suarez D.L."/>
            <person name="Swayne D.E."/>
        </authorList>
    </citation>
    <scope>NUCLEOTIDE SEQUENCE [LARGE SCALE GENOMIC DNA]</scope>
    <source>
        <strain evidence="2 3">CECT 7639</strain>
    </source>
</reference>
<dbReference type="RefSeq" id="WP_085797100.1">
    <property type="nucleotide sequence ID" value="NZ_FWFO01000003.1"/>
</dbReference>
<evidence type="ECO:0000313" key="3">
    <source>
        <dbReference type="Proteomes" id="UP000193077"/>
    </source>
</evidence>
<dbReference type="Pfam" id="PF08818">
    <property type="entry name" value="DUF1801"/>
    <property type="match status" value="1"/>
</dbReference>
<organism evidence="2 3">
    <name type="scientific">Falsiruegeria litorea R37</name>
    <dbReference type="NCBI Taxonomy" id="1200284"/>
    <lineage>
        <taxon>Bacteria</taxon>
        <taxon>Pseudomonadati</taxon>
        <taxon>Pseudomonadota</taxon>
        <taxon>Alphaproteobacteria</taxon>
        <taxon>Rhodobacterales</taxon>
        <taxon>Roseobacteraceae</taxon>
        <taxon>Falsiruegeria</taxon>
    </lineage>
</organism>
<sequence>MTPYANEQVAAAYAAIPCEPRDGLLRLRELIFDVASDLPNAPQVEETLKWGQPAYLTAKGSTIRLGVPKSGGFALFVHCQSRLIPDYEMAFPNVDQIEGTRAILFTDADQIDEGRHGWLIARALTYHKKK</sequence>